<evidence type="ECO:0000313" key="2">
    <source>
        <dbReference type="Proteomes" id="UP000001745"/>
    </source>
</evidence>
<evidence type="ECO:0000313" key="1">
    <source>
        <dbReference type="EMBL" id="EED24556.1"/>
    </source>
</evidence>
<dbReference type="HOGENOM" id="CLU_790305_0_0_1"/>
<dbReference type="Proteomes" id="UP000001745">
    <property type="component" value="Unassembled WGS sequence"/>
</dbReference>
<dbReference type="RefSeq" id="XP_002341943.1">
    <property type="nucleotide sequence ID" value="XM_002341902.1"/>
</dbReference>
<keyword evidence="2" id="KW-1185">Reference proteome</keyword>
<gene>
    <name evidence="1" type="ORF">TSTA_079120</name>
</gene>
<organism evidence="1 2">
    <name type="scientific">Talaromyces stipitatus (strain ATCC 10500 / CBS 375.48 / QM 6759 / NRRL 1006)</name>
    <name type="common">Penicillium stipitatum</name>
    <dbReference type="NCBI Taxonomy" id="441959"/>
    <lineage>
        <taxon>Eukaryota</taxon>
        <taxon>Fungi</taxon>
        <taxon>Dikarya</taxon>
        <taxon>Ascomycota</taxon>
        <taxon>Pezizomycotina</taxon>
        <taxon>Eurotiomycetes</taxon>
        <taxon>Eurotiomycetidae</taxon>
        <taxon>Eurotiales</taxon>
        <taxon>Trichocomaceae</taxon>
        <taxon>Talaromyces</taxon>
        <taxon>Talaromyces sect. Talaromyces</taxon>
    </lineage>
</organism>
<sequence length="351" mass="39015">MVSRISFSQESVEPTYNLTVFDQDGHFIRESQAMNASSVSYPFEPSDTLPDNVNPTLRSLMDKLKESKESKESSFLEGLFNTLCAAGETVKHPPNSYAETMMSILRKPLAVVQMGFSLELANAPLANHSTIAYLRLEDITSYNISMKLGDKTNRLVGLVGYFMQKKDDPSSYDMNSLFSYFAPSQARGPSVSIAEFFSLEPYYLNPADYNQNEISYAQAHDNKRQVIAAIADPFVSVHANTEMLPIKLLSLPPWTISSGIKRVSTFYRMGPLLIPGDPVPDFVEAKKVNHDNQLDEKNIPDTTGSIPVPVALNKDGWVCLQPFWQEGNSKDGGETEYNFLDIDGEGGQIPL</sequence>
<dbReference type="GeneID" id="8105959"/>
<reference evidence="2" key="1">
    <citation type="journal article" date="2015" name="Genome Announc.">
        <title>Genome sequence of the AIDS-associated pathogen Penicillium marneffei (ATCC18224) and its near taxonomic relative Talaromyces stipitatus (ATCC10500).</title>
        <authorList>
            <person name="Nierman W.C."/>
            <person name="Fedorova-Abrams N.D."/>
            <person name="Andrianopoulos A."/>
        </authorList>
    </citation>
    <scope>NUCLEOTIDE SEQUENCE [LARGE SCALE GENOMIC DNA]</scope>
    <source>
        <strain evidence="2">ATCC 10500 / CBS 375.48 / QM 6759 / NRRL 1006</strain>
    </source>
</reference>
<proteinExistence type="predicted"/>
<dbReference type="OMA" id="VHANTEM"/>
<name>B8LXQ5_TALSN</name>
<dbReference type="PhylomeDB" id="B8LXQ5"/>
<dbReference type="eggNOG" id="ENOG502QSYK">
    <property type="taxonomic scope" value="Eukaryota"/>
</dbReference>
<dbReference type="InParanoid" id="B8LXQ5"/>
<dbReference type="VEuPathDB" id="FungiDB:TSTA_079120"/>
<dbReference type="AlphaFoldDB" id="B8LXQ5"/>
<dbReference type="OrthoDB" id="2992173at2759"/>
<protein>
    <submittedName>
        <fullName evidence="1">Uncharacterized protein</fullName>
    </submittedName>
</protein>
<accession>B8LXQ5</accession>
<dbReference type="EMBL" id="EQ962652">
    <property type="protein sequence ID" value="EED24556.1"/>
    <property type="molecule type" value="Genomic_DNA"/>
</dbReference>